<comment type="caution">
    <text evidence="1">The sequence shown here is derived from an EMBL/GenBank/DDBJ whole genome shotgun (WGS) entry which is preliminary data.</text>
</comment>
<organism evidence="1 2">
    <name type="scientific">Arthrobotrys musiformis</name>
    <dbReference type="NCBI Taxonomy" id="47236"/>
    <lineage>
        <taxon>Eukaryota</taxon>
        <taxon>Fungi</taxon>
        <taxon>Dikarya</taxon>
        <taxon>Ascomycota</taxon>
        <taxon>Pezizomycotina</taxon>
        <taxon>Orbiliomycetes</taxon>
        <taxon>Orbiliales</taxon>
        <taxon>Orbiliaceae</taxon>
        <taxon>Arthrobotrys</taxon>
    </lineage>
</organism>
<dbReference type="AlphaFoldDB" id="A0AAV9WJZ4"/>
<evidence type="ECO:0000313" key="1">
    <source>
        <dbReference type="EMBL" id="KAK6509132.1"/>
    </source>
</evidence>
<sequence length="71" mass="7485">MFPIHSGTDKDGDFLEFSFAGAAVSGSGLPEINVATERNGNNAGLNGVDLRHSLPVRILRKPPLPGIRTDA</sequence>
<evidence type="ECO:0000313" key="2">
    <source>
        <dbReference type="Proteomes" id="UP001370758"/>
    </source>
</evidence>
<gene>
    <name evidence="1" type="ORF">TWF481_003895</name>
</gene>
<proteinExistence type="predicted"/>
<protein>
    <submittedName>
        <fullName evidence="1">Uncharacterized protein</fullName>
    </submittedName>
</protein>
<keyword evidence="2" id="KW-1185">Reference proteome</keyword>
<dbReference type="EMBL" id="JAVHJL010000002">
    <property type="protein sequence ID" value="KAK6509132.1"/>
    <property type="molecule type" value="Genomic_DNA"/>
</dbReference>
<name>A0AAV9WJZ4_9PEZI</name>
<dbReference type="Proteomes" id="UP001370758">
    <property type="component" value="Unassembled WGS sequence"/>
</dbReference>
<reference evidence="1 2" key="1">
    <citation type="submission" date="2023-08" db="EMBL/GenBank/DDBJ databases">
        <authorList>
            <person name="Palmer J.M."/>
        </authorList>
    </citation>
    <scope>NUCLEOTIDE SEQUENCE [LARGE SCALE GENOMIC DNA]</scope>
    <source>
        <strain evidence="1 2">TWF481</strain>
    </source>
</reference>
<accession>A0AAV9WJZ4</accession>